<evidence type="ECO:0000256" key="3">
    <source>
        <dbReference type="ARBA" id="ARBA00023237"/>
    </source>
</evidence>
<dbReference type="Gene3D" id="2.40.170.20">
    <property type="entry name" value="TonB-dependent receptor, beta-barrel domain"/>
    <property type="match status" value="1"/>
</dbReference>
<proteinExistence type="predicted"/>
<evidence type="ECO:0000256" key="1">
    <source>
        <dbReference type="ARBA" id="ARBA00004442"/>
    </source>
</evidence>
<dbReference type="GO" id="GO:0009279">
    <property type="term" value="C:cell outer membrane"/>
    <property type="evidence" value="ECO:0007669"/>
    <property type="project" value="UniProtKB-SubCell"/>
</dbReference>
<name>A0A1F5YGC7_9BACT</name>
<gene>
    <name evidence="4" type="ORF">A2Z86_09630</name>
</gene>
<protein>
    <submittedName>
        <fullName evidence="4">Uncharacterized protein</fullName>
    </submittedName>
</protein>
<dbReference type="AlphaFoldDB" id="A0A1F5YGC7"/>
<reference evidence="4 5" key="1">
    <citation type="journal article" date="2016" name="Nat. Commun.">
        <title>Thousands of microbial genomes shed light on interconnected biogeochemical processes in an aquifer system.</title>
        <authorList>
            <person name="Anantharaman K."/>
            <person name="Brown C.T."/>
            <person name="Hug L.A."/>
            <person name="Sharon I."/>
            <person name="Castelle C.J."/>
            <person name="Probst A.J."/>
            <person name="Thomas B.C."/>
            <person name="Singh A."/>
            <person name="Wilkins M.J."/>
            <person name="Karaoz U."/>
            <person name="Brodie E.L."/>
            <person name="Williams K.H."/>
            <person name="Hubbard S.S."/>
            <person name="Banfield J.F."/>
        </authorList>
    </citation>
    <scope>NUCLEOTIDE SEQUENCE [LARGE SCALE GENOMIC DNA]</scope>
</reference>
<dbReference type="EMBL" id="MFIV01000048">
    <property type="protein sequence ID" value="OGF99026.1"/>
    <property type="molecule type" value="Genomic_DNA"/>
</dbReference>
<organism evidence="4 5">
    <name type="scientific">Candidatus Glassbacteria bacterium GWA2_58_10</name>
    <dbReference type="NCBI Taxonomy" id="1817865"/>
    <lineage>
        <taxon>Bacteria</taxon>
        <taxon>Candidatus Glassiibacteriota</taxon>
    </lineage>
</organism>
<dbReference type="SUPFAM" id="SSF56935">
    <property type="entry name" value="Porins"/>
    <property type="match status" value="1"/>
</dbReference>
<evidence type="ECO:0000313" key="4">
    <source>
        <dbReference type="EMBL" id="OGF99026.1"/>
    </source>
</evidence>
<keyword evidence="2" id="KW-0472">Membrane</keyword>
<dbReference type="Proteomes" id="UP000176992">
    <property type="component" value="Unassembled WGS sequence"/>
</dbReference>
<keyword evidence="3" id="KW-0998">Cell outer membrane</keyword>
<dbReference type="InterPro" id="IPR036942">
    <property type="entry name" value="Beta-barrel_TonB_sf"/>
</dbReference>
<evidence type="ECO:0000256" key="2">
    <source>
        <dbReference type="ARBA" id="ARBA00023136"/>
    </source>
</evidence>
<sequence>MSADLIPLPRLKLSANYSYLDLNNEYTVLRQQQPPKNKVNFKVFLTLPGEFTAAFMTSYVGKTVWEVPTPLGSYEVSPTEAHTRSDAKLQYKCLNGELELFLAAYNLFNSRKLEYPLAEQIRRRATAGFRLSF</sequence>
<comment type="subcellular location">
    <subcellularLocation>
        <location evidence="1">Cell outer membrane</location>
    </subcellularLocation>
</comment>
<comment type="caution">
    <text evidence="4">The sequence shown here is derived from an EMBL/GenBank/DDBJ whole genome shotgun (WGS) entry which is preliminary data.</text>
</comment>
<evidence type="ECO:0000313" key="5">
    <source>
        <dbReference type="Proteomes" id="UP000176992"/>
    </source>
</evidence>
<accession>A0A1F5YGC7</accession>